<dbReference type="Proteomes" id="UP000436088">
    <property type="component" value="Unassembled WGS sequence"/>
</dbReference>
<reference evidence="1" key="1">
    <citation type="submission" date="2019-09" db="EMBL/GenBank/DDBJ databases">
        <title>Draft genome information of white flower Hibiscus syriacus.</title>
        <authorList>
            <person name="Kim Y.-M."/>
        </authorList>
    </citation>
    <scope>NUCLEOTIDE SEQUENCE [LARGE SCALE GENOMIC DNA]</scope>
    <source>
        <strain evidence="1">YM2019G1</strain>
    </source>
</reference>
<protein>
    <submittedName>
        <fullName evidence="1">Uncharacterized protein</fullName>
    </submittedName>
</protein>
<name>A0A6A2WCB7_HIBSY</name>
<proteinExistence type="predicted"/>
<evidence type="ECO:0000313" key="1">
    <source>
        <dbReference type="EMBL" id="KAE8655782.1"/>
    </source>
</evidence>
<organism evidence="1 2">
    <name type="scientific">Hibiscus syriacus</name>
    <name type="common">Rose of Sharon</name>
    <dbReference type="NCBI Taxonomy" id="106335"/>
    <lineage>
        <taxon>Eukaryota</taxon>
        <taxon>Viridiplantae</taxon>
        <taxon>Streptophyta</taxon>
        <taxon>Embryophyta</taxon>
        <taxon>Tracheophyta</taxon>
        <taxon>Spermatophyta</taxon>
        <taxon>Magnoliopsida</taxon>
        <taxon>eudicotyledons</taxon>
        <taxon>Gunneridae</taxon>
        <taxon>Pentapetalae</taxon>
        <taxon>rosids</taxon>
        <taxon>malvids</taxon>
        <taxon>Malvales</taxon>
        <taxon>Malvaceae</taxon>
        <taxon>Malvoideae</taxon>
        <taxon>Hibiscus</taxon>
    </lineage>
</organism>
<dbReference type="EMBL" id="VEPZ02001775">
    <property type="protein sequence ID" value="KAE8655782.1"/>
    <property type="molecule type" value="Genomic_DNA"/>
</dbReference>
<comment type="caution">
    <text evidence="1">The sequence shown here is derived from an EMBL/GenBank/DDBJ whole genome shotgun (WGS) entry which is preliminary data.</text>
</comment>
<sequence>MEFIIGLPKIDGLSSIMVMVDRFLKYAMFILASKFSYNLQRSEVKNQSPFKIMTGQQSLTPNTVVTKYDGSNPASHKFSKEWQEHHELAHACLHKAEKRTKNWANQKRRDVNFEIGDLVPAKLATVLCNIDVHKGLVQRYEGPF</sequence>
<accession>A0A6A2WCB7</accession>
<keyword evidence="2" id="KW-1185">Reference proteome</keyword>
<evidence type="ECO:0000313" key="2">
    <source>
        <dbReference type="Proteomes" id="UP000436088"/>
    </source>
</evidence>
<gene>
    <name evidence="1" type="ORF">F3Y22_tig00117017pilonHSYRG00299</name>
</gene>
<dbReference type="AlphaFoldDB" id="A0A6A2WCB7"/>